<dbReference type="RefSeq" id="WP_075276554.1">
    <property type="nucleotide sequence ID" value="NZ_CP016908.1"/>
</dbReference>
<name>A0A1L6MWR8_9BACT</name>
<feature type="compositionally biased region" description="Polar residues" evidence="1">
    <location>
        <begin position="1"/>
        <end position="10"/>
    </location>
</feature>
<keyword evidence="2" id="KW-0472">Membrane</keyword>
<evidence type="ECO:0000313" key="4">
    <source>
        <dbReference type="Proteomes" id="UP000185544"/>
    </source>
</evidence>
<keyword evidence="2" id="KW-0812">Transmembrane</keyword>
<feature type="transmembrane region" description="Helical" evidence="2">
    <location>
        <begin position="52"/>
        <end position="75"/>
    </location>
</feature>
<organism evidence="3 4">
    <name type="scientific">Pajaroellobacter abortibovis</name>
    <dbReference type="NCBI Taxonomy" id="1882918"/>
    <lineage>
        <taxon>Bacteria</taxon>
        <taxon>Pseudomonadati</taxon>
        <taxon>Myxococcota</taxon>
        <taxon>Polyangia</taxon>
        <taxon>Polyangiales</taxon>
        <taxon>Polyangiaceae</taxon>
    </lineage>
</organism>
<accession>A0A1L6MWR8</accession>
<evidence type="ECO:0008006" key="5">
    <source>
        <dbReference type="Google" id="ProtNLM"/>
    </source>
</evidence>
<evidence type="ECO:0000256" key="2">
    <source>
        <dbReference type="SAM" id="Phobius"/>
    </source>
</evidence>
<evidence type="ECO:0000313" key="3">
    <source>
        <dbReference type="EMBL" id="APR99904.1"/>
    </source>
</evidence>
<protein>
    <recommendedName>
        <fullName evidence="5">Transmembrane protein</fullName>
    </recommendedName>
</protein>
<evidence type="ECO:0000256" key="1">
    <source>
        <dbReference type="SAM" id="MobiDB-lite"/>
    </source>
</evidence>
<keyword evidence="2" id="KW-1133">Transmembrane helix</keyword>
<dbReference type="KEGG" id="pabo:BCY86_03825"/>
<reference evidence="3 4" key="1">
    <citation type="submission" date="2016-08" db="EMBL/GenBank/DDBJ databases">
        <title>Identification and validation of antigenic proteins from Pajaroellobacter abortibovis using de-novo genome sequence assembly and reverse vaccinology.</title>
        <authorList>
            <person name="Welly B.T."/>
            <person name="Miller M.R."/>
            <person name="Stott J.L."/>
            <person name="Blanchard M.T."/>
            <person name="Islas-Trejo A.D."/>
            <person name="O'Rourke S.M."/>
            <person name="Young A.E."/>
            <person name="Medrano J.F."/>
            <person name="Van Eenennaam A.L."/>
        </authorList>
    </citation>
    <scope>NUCLEOTIDE SEQUENCE [LARGE SCALE GENOMIC DNA]</scope>
    <source>
        <strain evidence="3 4">BTF92-0548A/99-0131</strain>
    </source>
</reference>
<dbReference type="Proteomes" id="UP000185544">
    <property type="component" value="Chromosome"/>
</dbReference>
<feature type="region of interest" description="Disordered" evidence="1">
    <location>
        <begin position="1"/>
        <end position="28"/>
    </location>
</feature>
<gene>
    <name evidence="3" type="ORF">BCY86_03825</name>
</gene>
<keyword evidence="4" id="KW-1185">Reference proteome</keyword>
<dbReference type="STRING" id="1882918.BCY86_03825"/>
<dbReference type="AlphaFoldDB" id="A0A1L6MWR8"/>
<proteinExistence type="predicted"/>
<dbReference type="EMBL" id="CP016908">
    <property type="protein sequence ID" value="APR99904.1"/>
    <property type="molecule type" value="Genomic_DNA"/>
</dbReference>
<sequence>MTVAEVSTQEVPASIAPTSSSVSSTSDSITSVREVAKIPNVPLLVARAISLVGAYVPPAMVGGSVLAKLIAIWWFQ</sequence>
<feature type="compositionally biased region" description="Low complexity" evidence="1">
    <location>
        <begin position="11"/>
        <end position="28"/>
    </location>
</feature>